<protein>
    <submittedName>
        <fullName evidence="4">von Willebrand factor A domain-related protein</fullName>
    </submittedName>
</protein>
<feature type="signal peptide" evidence="2">
    <location>
        <begin position="1"/>
        <end position="23"/>
    </location>
</feature>
<reference evidence="5" key="1">
    <citation type="submission" date="2017-04" db="EMBL/GenBank/DDBJ databases">
        <title>Plasmodium gonderi genome.</title>
        <authorList>
            <person name="Arisue N."/>
            <person name="Honma H."/>
            <person name="Kawai S."/>
            <person name="Tougan T."/>
            <person name="Tanabe K."/>
            <person name="Horii T."/>
        </authorList>
    </citation>
    <scope>NUCLEOTIDE SEQUENCE [LARGE SCALE GENOMIC DNA]</scope>
    <source>
        <strain evidence="5">ATCC 30045</strain>
    </source>
</reference>
<evidence type="ECO:0000313" key="4">
    <source>
        <dbReference type="EMBL" id="GAW79021.1"/>
    </source>
</evidence>
<gene>
    <name evidence="4" type="ORF">PGO_011690</name>
</gene>
<dbReference type="InterPro" id="IPR002035">
    <property type="entry name" value="VWF_A"/>
</dbReference>
<evidence type="ECO:0000313" key="5">
    <source>
        <dbReference type="Proteomes" id="UP000195521"/>
    </source>
</evidence>
<dbReference type="CDD" id="cd01473">
    <property type="entry name" value="vWA_CTRP"/>
    <property type="match status" value="1"/>
</dbReference>
<dbReference type="GeneID" id="39745719"/>
<accession>A0A1Y1J935</accession>
<organism evidence="4 5">
    <name type="scientific">Plasmodium gonderi</name>
    <dbReference type="NCBI Taxonomy" id="77519"/>
    <lineage>
        <taxon>Eukaryota</taxon>
        <taxon>Sar</taxon>
        <taxon>Alveolata</taxon>
        <taxon>Apicomplexa</taxon>
        <taxon>Aconoidasida</taxon>
        <taxon>Haemosporida</taxon>
        <taxon>Plasmodiidae</taxon>
        <taxon>Plasmodium</taxon>
        <taxon>Plasmodium (Plasmodium)</taxon>
    </lineage>
</organism>
<dbReference type="Pfam" id="PF00092">
    <property type="entry name" value="VWA"/>
    <property type="match status" value="1"/>
</dbReference>
<sequence length="308" mass="34235">MKGTKVVSCFFLLLVYINVSVYAKMNVTSNSSTPRIGDEGETDERVITCVTEYVIKGDLEIDDGGFCSSSISSPSEPESCNCGDEASPTPGGEKPGNYCDNYYDITLLVEESSFVQKDYWIKGTIPFLESMVRNTRVSKDKAHMSIILFAKDQRVIVPFTDEISQDKEKLIDKIRTIDDVGSSPDTLYVYALEYALEKVIYGNGTRKDAPKVAVLFYYGFDYGANKGLIPDIVEDYRDKNIKLIIVGIALGNRDNAYLLADCSIGDENCANVIFKPWDFVIPAAEQVKVKICNNEENAGLRGVYPSRD</sequence>
<dbReference type="InterPro" id="IPR036465">
    <property type="entry name" value="vWFA_dom_sf"/>
</dbReference>
<dbReference type="SMART" id="SM00327">
    <property type="entry name" value="VWA"/>
    <property type="match status" value="1"/>
</dbReference>
<name>A0A1Y1J935_PLAGO</name>
<proteinExistence type="predicted"/>
<dbReference type="PROSITE" id="PS50234">
    <property type="entry name" value="VWFA"/>
    <property type="match status" value="1"/>
</dbReference>
<evidence type="ECO:0000256" key="1">
    <source>
        <dbReference type="SAM" id="MobiDB-lite"/>
    </source>
</evidence>
<dbReference type="OMA" id="ITCVTEY"/>
<dbReference type="Proteomes" id="UP000195521">
    <property type="component" value="Unassembled WGS sequence"/>
</dbReference>
<dbReference type="AlphaFoldDB" id="A0A1Y1J935"/>
<evidence type="ECO:0000256" key="2">
    <source>
        <dbReference type="SAM" id="SignalP"/>
    </source>
</evidence>
<keyword evidence="5" id="KW-1185">Reference proteome</keyword>
<feature type="region of interest" description="Disordered" evidence="1">
    <location>
        <begin position="73"/>
        <end position="93"/>
    </location>
</feature>
<evidence type="ECO:0000259" key="3">
    <source>
        <dbReference type="PROSITE" id="PS50234"/>
    </source>
</evidence>
<dbReference type="SUPFAM" id="SSF53300">
    <property type="entry name" value="vWA-like"/>
    <property type="match status" value="1"/>
</dbReference>
<dbReference type="RefSeq" id="XP_028541610.1">
    <property type="nucleotide sequence ID" value="XM_028685809.1"/>
</dbReference>
<keyword evidence="2" id="KW-0732">Signal</keyword>
<dbReference type="EMBL" id="BDQF01000001">
    <property type="protein sequence ID" value="GAW79021.1"/>
    <property type="molecule type" value="Genomic_DNA"/>
</dbReference>
<feature type="chain" id="PRO_5012010828" evidence="2">
    <location>
        <begin position="24"/>
        <end position="308"/>
    </location>
</feature>
<dbReference type="OrthoDB" id="369041at2759"/>
<comment type="caution">
    <text evidence="4">The sequence shown here is derived from an EMBL/GenBank/DDBJ whole genome shotgun (WGS) entry which is preliminary data.</text>
</comment>
<dbReference type="Gene3D" id="3.40.50.410">
    <property type="entry name" value="von Willebrand factor, type A domain"/>
    <property type="match status" value="1"/>
</dbReference>
<feature type="domain" description="VWFA" evidence="3">
    <location>
        <begin position="104"/>
        <end position="248"/>
    </location>
</feature>